<dbReference type="AlphaFoldDB" id="W0SHG2"/>
<dbReference type="SUPFAM" id="SSF101898">
    <property type="entry name" value="NHL repeat"/>
    <property type="match status" value="1"/>
</dbReference>
<dbReference type="Proteomes" id="UP000031637">
    <property type="component" value="Chromosome"/>
</dbReference>
<dbReference type="PROSITE" id="PS51125">
    <property type="entry name" value="NHL"/>
    <property type="match status" value="2"/>
</dbReference>
<dbReference type="Pfam" id="PF01436">
    <property type="entry name" value="NHL"/>
    <property type="match status" value="1"/>
</dbReference>
<dbReference type="GO" id="GO:0008270">
    <property type="term" value="F:zinc ion binding"/>
    <property type="evidence" value="ECO:0007669"/>
    <property type="project" value="UniProtKB-KW"/>
</dbReference>
<accession>W0SHG2</accession>
<feature type="repeat" description="NHL" evidence="2">
    <location>
        <begin position="195"/>
        <end position="238"/>
    </location>
</feature>
<evidence type="ECO:0000313" key="5">
    <source>
        <dbReference type="Proteomes" id="UP000031637"/>
    </source>
</evidence>
<dbReference type="Gene3D" id="2.120.10.30">
    <property type="entry name" value="TolB, C-terminal domain"/>
    <property type="match status" value="3"/>
</dbReference>
<proteinExistence type="predicted"/>
<dbReference type="PANTHER" id="PTHR24104:SF25">
    <property type="entry name" value="PROTEIN LIN-41"/>
    <property type="match status" value="1"/>
</dbReference>
<keyword evidence="3" id="KW-0732">Signal</keyword>
<dbReference type="STRING" id="1223802.SUTH_01474"/>
<feature type="signal peptide" evidence="3">
    <location>
        <begin position="1"/>
        <end position="21"/>
    </location>
</feature>
<reference evidence="4 5" key="1">
    <citation type="journal article" date="2014" name="Syst. Appl. Microbiol.">
        <title>Complete genomes of freshwater sulfur oxidizers Sulfuricella denitrificans skB26 and Sulfuritalea hydrogenivorans sk43H: genetic insights into the sulfur oxidation pathway of betaproteobacteria.</title>
        <authorList>
            <person name="Watanabe T."/>
            <person name="Kojima H."/>
            <person name="Fukui M."/>
        </authorList>
    </citation>
    <scope>NUCLEOTIDE SEQUENCE [LARGE SCALE GENOMIC DNA]</scope>
    <source>
        <strain evidence="4">DSM22779</strain>
    </source>
</reference>
<dbReference type="InterPro" id="IPR011042">
    <property type="entry name" value="6-blade_b-propeller_TolB-like"/>
</dbReference>
<feature type="repeat" description="NHL" evidence="2">
    <location>
        <begin position="160"/>
        <end position="191"/>
    </location>
</feature>
<dbReference type="HOGENOM" id="CLU_008645_8_0_4"/>
<evidence type="ECO:0000256" key="2">
    <source>
        <dbReference type="PROSITE-ProRule" id="PRU00504"/>
    </source>
</evidence>
<evidence type="ECO:0000313" key="4">
    <source>
        <dbReference type="EMBL" id="BAO29273.1"/>
    </source>
</evidence>
<dbReference type="RefSeq" id="WP_052473417.1">
    <property type="nucleotide sequence ID" value="NZ_AP012547.1"/>
</dbReference>
<dbReference type="InterPro" id="IPR050952">
    <property type="entry name" value="TRIM-NHL_E3_ligases"/>
</dbReference>
<feature type="chain" id="PRO_5004796320" evidence="3">
    <location>
        <begin position="22"/>
        <end position="335"/>
    </location>
</feature>
<dbReference type="InterPro" id="IPR001258">
    <property type="entry name" value="NHL_repeat"/>
</dbReference>
<evidence type="ECO:0000256" key="3">
    <source>
        <dbReference type="SAM" id="SignalP"/>
    </source>
</evidence>
<dbReference type="KEGG" id="shd:SUTH_01474"/>
<keyword evidence="1" id="KW-0677">Repeat</keyword>
<keyword evidence="5" id="KW-1185">Reference proteome</keyword>
<protein>
    <submittedName>
        <fullName evidence="4">NHL repeat-containing protein</fullName>
    </submittedName>
</protein>
<dbReference type="EMBL" id="AP012547">
    <property type="protein sequence ID" value="BAO29273.1"/>
    <property type="molecule type" value="Genomic_DNA"/>
</dbReference>
<name>W0SHG2_9PROT</name>
<gene>
    <name evidence="4" type="ORF">SUTH_01474</name>
</gene>
<sequence>MGHLFRMAFLLAVCFAVPAWAEQEQEKLVWPHAPAQPRVEFVKAFSRAADLGIGKGFFERLKDLLFGEEEARILRPMAVVASGGVLYVADPGARGVHRFDTGGGEYSLITAGDDAPLPSPVGLARGAAGEVYVADSRLGRIFVIRPGAKSALALRLDVKLTQPTGIAFDAASGRLYVADTAEHRIHIFERDGSLAGSIGRRGTGDGEFNYPTYLWRTPEGRLYVTDSLNFRVQAFDARGQFAGKFGRQGDGTGDAARQKGVATDRHGHVYVVDALFHAFQIFDATGRLLLPVGERGHERGEFWLPTGIFIDDEMIYIADSYNQRIQVLRYVGGAT</sequence>
<dbReference type="PANTHER" id="PTHR24104">
    <property type="entry name" value="E3 UBIQUITIN-PROTEIN LIGASE NHLRC1-RELATED"/>
    <property type="match status" value="1"/>
</dbReference>
<evidence type="ECO:0000256" key="1">
    <source>
        <dbReference type="ARBA" id="ARBA00022737"/>
    </source>
</evidence>
<organism evidence="4 5">
    <name type="scientific">Sulfuritalea hydrogenivorans sk43H</name>
    <dbReference type="NCBI Taxonomy" id="1223802"/>
    <lineage>
        <taxon>Bacteria</taxon>
        <taxon>Pseudomonadati</taxon>
        <taxon>Pseudomonadota</taxon>
        <taxon>Betaproteobacteria</taxon>
        <taxon>Nitrosomonadales</taxon>
        <taxon>Sterolibacteriaceae</taxon>
        <taxon>Sulfuritalea</taxon>
    </lineage>
</organism>